<dbReference type="InterPro" id="IPR003540">
    <property type="entry name" value="ADP-ribosyltransferase"/>
</dbReference>
<accession>R4X2U0</accession>
<protein>
    <recommendedName>
        <fullName evidence="1">ADP ribosyltransferase domain-containing protein</fullName>
    </recommendedName>
</protein>
<proteinExistence type="predicted"/>
<feature type="domain" description="ADP ribosyltransferase" evidence="1">
    <location>
        <begin position="34"/>
        <end position="156"/>
    </location>
</feature>
<name>R4X2U0_STAAU</name>
<evidence type="ECO:0000259" key="1">
    <source>
        <dbReference type="Pfam" id="PF03496"/>
    </source>
</evidence>
<dbReference type="SUPFAM" id="SSF56399">
    <property type="entry name" value="ADP-ribosylation"/>
    <property type="match status" value="1"/>
</dbReference>
<dbReference type="GO" id="GO:0005576">
    <property type="term" value="C:extracellular region"/>
    <property type="evidence" value="ECO:0007669"/>
    <property type="project" value="InterPro"/>
</dbReference>
<sequence length="164" mass="18968">MSPENIHSYVDRVLEYETEARRNGQPTKEYILASSGETINEALRSGTNDHKEILEVFDKYKVKEDITTYRTVSPRIYKLMEKNAKNLYGVDLCELGILHTSLIKGYESREEGYKLRVKVKKGTPAFYVGNLTGEESHYYEVIVVNNLKLKIISIEDYYINCEVV</sequence>
<dbReference type="Pfam" id="PF03496">
    <property type="entry name" value="ADPrib_exo_Tox"/>
    <property type="match status" value="1"/>
</dbReference>
<evidence type="ECO:0000313" key="2">
    <source>
        <dbReference type="EMBL" id="BAN28955.1"/>
    </source>
</evidence>
<dbReference type="AlphaFoldDB" id="R4X2U0"/>
<dbReference type="Gene3D" id="3.90.176.10">
    <property type="entry name" value="Toxin ADP-ribosyltransferase, Chain A, domain 1"/>
    <property type="match status" value="1"/>
</dbReference>
<dbReference type="EMBL" id="AB705453">
    <property type="protein sequence ID" value="BAN28955.1"/>
    <property type="molecule type" value="Genomic_DNA"/>
</dbReference>
<organism evidence="2">
    <name type="scientific">Staphylococcus aureus</name>
    <dbReference type="NCBI Taxonomy" id="1280"/>
    <lineage>
        <taxon>Bacteria</taxon>
        <taxon>Bacillati</taxon>
        <taxon>Bacillota</taxon>
        <taxon>Bacilli</taxon>
        <taxon>Bacillales</taxon>
        <taxon>Staphylococcaceae</taxon>
        <taxon>Staphylococcus</taxon>
    </lineage>
</organism>
<reference evidence="2" key="1">
    <citation type="journal article" date="2013" name="BMC Infect. Dis.">
        <title>ST9 MRSA strains carrying a variant of type IX SCCmec identified in the Thai community.</title>
        <authorList>
            <person name="Lulitanond A."/>
            <person name="Ito T."/>
            <person name="Li S."/>
            <person name="Han X."/>
            <person name="Ma X.X."/>
            <person name="Engchanil C."/>
            <person name="Chanawong A."/>
            <person name="Wilailuckana C."/>
            <person name="Jiwakanon N."/>
            <person name="Hiramatsu K."/>
        </authorList>
    </citation>
    <scope>NUCLEOTIDE SEQUENCE</scope>
    <source>
        <strain evidence="2">JCSC6690</strain>
    </source>
</reference>